<dbReference type="AlphaFoldDB" id="A0A812S0Z5"/>
<dbReference type="SUPFAM" id="SSF48056">
    <property type="entry name" value="Di-copper centre-containing domain"/>
    <property type="match status" value="1"/>
</dbReference>
<gene>
    <name evidence="6" type="primary">ODHCY</name>
    <name evidence="6" type="ORF">SNAT2548_LOCUS25498</name>
</gene>
<feature type="region of interest" description="Disordered" evidence="3">
    <location>
        <begin position="249"/>
        <end position="476"/>
    </location>
</feature>
<evidence type="ECO:0000256" key="4">
    <source>
        <dbReference type="SAM" id="SignalP"/>
    </source>
</evidence>
<dbReference type="PANTHER" id="PTHR11474">
    <property type="entry name" value="TYROSINASE FAMILY MEMBER"/>
    <property type="match status" value="1"/>
</dbReference>
<feature type="region of interest" description="Disordered" evidence="3">
    <location>
        <begin position="496"/>
        <end position="570"/>
    </location>
</feature>
<evidence type="ECO:0000256" key="2">
    <source>
        <dbReference type="ARBA" id="ARBA00023008"/>
    </source>
</evidence>
<evidence type="ECO:0000313" key="7">
    <source>
        <dbReference type="Proteomes" id="UP000604046"/>
    </source>
</evidence>
<keyword evidence="2" id="KW-0186">Copper</keyword>
<feature type="signal peptide" evidence="4">
    <location>
        <begin position="1"/>
        <end position="44"/>
    </location>
</feature>
<keyword evidence="7" id="KW-1185">Reference proteome</keyword>
<feature type="chain" id="PRO_5032468422" evidence="4">
    <location>
        <begin position="45"/>
        <end position="1020"/>
    </location>
</feature>
<organism evidence="6 7">
    <name type="scientific">Symbiodinium natans</name>
    <dbReference type="NCBI Taxonomy" id="878477"/>
    <lineage>
        <taxon>Eukaryota</taxon>
        <taxon>Sar</taxon>
        <taxon>Alveolata</taxon>
        <taxon>Dinophyceae</taxon>
        <taxon>Suessiales</taxon>
        <taxon>Symbiodiniaceae</taxon>
        <taxon>Symbiodinium</taxon>
    </lineage>
</organism>
<dbReference type="InterPro" id="IPR002227">
    <property type="entry name" value="Tyrosinase_Cu-bd"/>
</dbReference>
<sequence length="1020" mass="109178">MILALHHAAALLRPRPNRMDCWGCAMSMVNTWILCLFLLQAVHAIGTCCIEGQSSDTDQMSCLQTRHAKSRSAEDAASNTAAEPQSSKKPADADVNSAESMQRTNGWTDQAHHHSGFREGAPHSRHHVPDHTVVVHHWFVDDDKFPDHHTGSHQHPHSQHHNRNHHSRTEAPWWADDTVHHSRHSPTVWPDTPGWTTYTPTWTDPWTTTPPWTDHHNNPPWWHSHHQPHHHWTTTTYWDDWPFTTQTPYYPPGTTDQAQTTSQSTSTPPVTTAASGYTSSTPPDDTTPSVPSTSSAAEPTTSKLETTTVTDLTELSTTSTTAASTSSSSTATTAGPTSPTSASTTGTSVTAAPSSTTPHASSSTASSAGTTTEAAAPASSSTIGQTTTTGVPTTQQTSSSKSLMPSTSSTVSTTAPTSTTTLPAKTTATPTSTTIETVSATSTSAAGTTQKPSSTGMSTSTPPVTTSVTTSAVETTTSTTVLDTTHLSTTNAATTATTTTTTTTAADTTTTPGTTAGTTASTAAATSGPMSSTQSPTSVTTTTASPTTSPATTSPTGASDLRTHPPDMSNKHCRPLDAAGNPMGLHIRVRKEVHNINEDEWVLFRDGMQALKVRYTQDPSSFQCPTNHGFCNDFRDYPQTWESFISLHPRLHDEANDFLVAHRKFVYDMETVLQNLTGSCELFIPYFQSFAFSVDPMSAPVWSANRLGSLPSWWETRDCEYGFFNDPAWCVDDGLAQGWTSPVAGAAQCGGCIARNPRGVTTSIGVNMAQVISGMRSPSRQTLEAFTAWLDPIHGLLHVIIGGIMAFIQDAPADPAFFLHHSNVEWAFHWWQVNNVLRTDILTADTFNCATCGQSMAGYGEARAEWMGSGYDAVHQCIMIPKTDPVACIAYEPFSNAQPGPGGFAGLLSPNLGSAVSRSASDCNLLIAKMEMGQCPPNVLQDVARTFRFNKEVFTTACRAFPESGRGSMDAGCIAQMEQQCADVASEIESDDSTAPHGDPDNEVERISGMKCSEAVKLCS</sequence>
<dbReference type="EMBL" id="CAJNDS010002397">
    <property type="protein sequence ID" value="CAE7459672.1"/>
    <property type="molecule type" value="Genomic_DNA"/>
</dbReference>
<feature type="domain" description="Tyrosinase copper-binding" evidence="5">
    <location>
        <begin position="641"/>
        <end position="832"/>
    </location>
</feature>
<dbReference type="PANTHER" id="PTHR11474:SF126">
    <property type="entry name" value="TYROSINASE-LIKE PROTEIN TYR-1-RELATED"/>
    <property type="match status" value="1"/>
</dbReference>
<keyword evidence="4" id="KW-0732">Signal</keyword>
<accession>A0A812S0Z5</accession>
<feature type="region of interest" description="Disordered" evidence="3">
    <location>
        <begin position="71"/>
        <end position="126"/>
    </location>
</feature>
<feature type="compositionally biased region" description="Basic residues" evidence="3">
    <location>
        <begin position="151"/>
        <end position="166"/>
    </location>
</feature>
<dbReference type="Gene3D" id="1.10.1280.10">
    <property type="entry name" value="Di-copper center containing domain from catechol oxidase"/>
    <property type="match status" value="1"/>
</dbReference>
<comment type="caution">
    <text evidence="6">The sequence shown here is derived from an EMBL/GenBank/DDBJ whole genome shotgun (WGS) entry which is preliminary data.</text>
</comment>
<dbReference type="Pfam" id="PF00264">
    <property type="entry name" value="Tyrosinase"/>
    <property type="match status" value="1"/>
</dbReference>
<reference evidence="6" key="1">
    <citation type="submission" date="2021-02" db="EMBL/GenBank/DDBJ databases">
        <authorList>
            <person name="Dougan E. K."/>
            <person name="Rhodes N."/>
            <person name="Thang M."/>
            <person name="Chan C."/>
        </authorList>
    </citation>
    <scope>NUCLEOTIDE SEQUENCE</scope>
</reference>
<keyword evidence="1" id="KW-0479">Metal-binding</keyword>
<evidence type="ECO:0000256" key="3">
    <source>
        <dbReference type="SAM" id="MobiDB-lite"/>
    </source>
</evidence>
<proteinExistence type="predicted"/>
<name>A0A812S0Z5_9DINO</name>
<protein>
    <submittedName>
        <fullName evidence="6">ODHCY protein</fullName>
    </submittedName>
</protein>
<evidence type="ECO:0000256" key="1">
    <source>
        <dbReference type="ARBA" id="ARBA00022723"/>
    </source>
</evidence>
<feature type="region of interest" description="Disordered" evidence="3">
    <location>
        <begin position="147"/>
        <end position="168"/>
    </location>
</feature>
<feature type="compositionally biased region" description="Basic and acidic residues" evidence="3">
    <location>
        <begin position="110"/>
        <end position="126"/>
    </location>
</feature>
<dbReference type="InterPro" id="IPR050316">
    <property type="entry name" value="Tyrosinase/Hemocyanin"/>
</dbReference>
<evidence type="ECO:0000259" key="5">
    <source>
        <dbReference type="Pfam" id="PF00264"/>
    </source>
</evidence>
<dbReference type="Proteomes" id="UP000604046">
    <property type="component" value="Unassembled WGS sequence"/>
</dbReference>
<dbReference type="GO" id="GO:0046872">
    <property type="term" value="F:metal ion binding"/>
    <property type="evidence" value="ECO:0007669"/>
    <property type="project" value="UniProtKB-KW"/>
</dbReference>
<dbReference type="OrthoDB" id="6132182at2759"/>
<feature type="compositionally biased region" description="Low complexity" evidence="3">
    <location>
        <begin position="496"/>
        <end position="559"/>
    </location>
</feature>
<dbReference type="InterPro" id="IPR008922">
    <property type="entry name" value="Di-copper_centre_dom_sf"/>
</dbReference>
<evidence type="ECO:0000313" key="6">
    <source>
        <dbReference type="EMBL" id="CAE7459672.1"/>
    </source>
</evidence>
<feature type="compositionally biased region" description="Polar residues" evidence="3">
    <location>
        <begin position="77"/>
        <end position="88"/>
    </location>
</feature>
<feature type="region of interest" description="Disordered" evidence="3">
    <location>
        <begin position="985"/>
        <end position="1006"/>
    </location>
</feature>
<dbReference type="GO" id="GO:0016491">
    <property type="term" value="F:oxidoreductase activity"/>
    <property type="evidence" value="ECO:0007669"/>
    <property type="project" value="InterPro"/>
</dbReference>
<feature type="compositionally biased region" description="Polar residues" evidence="3">
    <location>
        <begin position="97"/>
        <end position="108"/>
    </location>
</feature>